<keyword evidence="2" id="KW-1185">Reference proteome</keyword>
<evidence type="ECO:0000313" key="2">
    <source>
        <dbReference type="Proteomes" id="UP000811282"/>
    </source>
</evidence>
<comment type="caution">
    <text evidence="1">The sequence shown here is derived from an EMBL/GenBank/DDBJ whole genome shotgun (WGS) entry which is preliminary data.</text>
</comment>
<organism evidence="1 2">
    <name type="scientific">Candidatus Sodalis endolongispinus</name>
    <dbReference type="NCBI Taxonomy" id="2812662"/>
    <lineage>
        <taxon>Bacteria</taxon>
        <taxon>Pseudomonadati</taxon>
        <taxon>Pseudomonadota</taxon>
        <taxon>Gammaproteobacteria</taxon>
        <taxon>Enterobacterales</taxon>
        <taxon>Bruguierivoracaceae</taxon>
        <taxon>Sodalis</taxon>
    </lineage>
</organism>
<gene>
    <name evidence="1" type="ORF">JZM24_08600</name>
</gene>
<dbReference type="EMBL" id="JAFJYC010000001">
    <property type="protein sequence ID" value="MBT9432169.1"/>
    <property type="molecule type" value="Genomic_DNA"/>
</dbReference>
<reference evidence="1 2" key="1">
    <citation type="journal article" date="2021" name="Genome Biol. Evol.">
        <title>The evolution of interdependence in a four-way mealybug symbiosis.</title>
        <authorList>
            <person name="Garber A.I."/>
            <person name="Kupper M."/>
            <person name="Laetsch D.R."/>
            <person name="Weldon S.R."/>
            <person name="Ladinsky M.S."/>
            <person name="Bjorkman P.J."/>
            <person name="McCutcheon J.P."/>
        </authorList>
    </citation>
    <scope>NUCLEOTIDE SEQUENCE [LARGE SCALE GENOMIC DNA]</scope>
    <source>
        <strain evidence="1">SOD</strain>
    </source>
</reference>
<protein>
    <recommendedName>
        <fullName evidence="3">Lipoprotein SmpA/OmlA domain-containing protein</fullName>
    </recommendedName>
</protein>
<evidence type="ECO:0000313" key="1">
    <source>
        <dbReference type="EMBL" id="MBT9432169.1"/>
    </source>
</evidence>
<evidence type="ECO:0008006" key="3">
    <source>
        <dbReference type="Google" id="ProtNLM"/>
    </source>
</evidence>
<sequence>MTGGEDKFSTSYVESHIVKGKTTQSQVQSLYGVPDDNQKSSGGVTWVYYKNGNLNDASSLTNYIPGASAISSALGMASMADSASSQANKVSGKMSGNTEIRGKRLYVTFDNNNTVDYWSLN</sequence>
<accession>A0ABS5YB22</accession>
<proteinExistence type="predicted"/>
<name>A0ABS5YB22_9GAMM</name>
<dbReference type="Proteomes" id="UP000811282">
    <property type="component" value="Unassembled WGS sequence"/>
</dbReference>